<organism evidence="2 3">
    <name type="scientific">Brassica cretica</name>
    <name type="common">Mustard</name>
    <dbReference type="NCBI Taxonomy" id="69181"/>
    <lineage>
        <taxon>Eukaryota</taxon>
        <taxon>Viridiplantae</taxon>
        <taxon>Streptophyta</taxon>
        <taxon>Embryophyta</taxon>
        <taxon>Tracheophyta</taxon>
        <taxon>Spermatophyta</taxon>
        <taxon>Magnoliopsida</taxon>
        <taxon>eudicotyledons</taxon>
        <taxon>Gunneridae</taxon>
        <taxon>Pentapetalae</taxon>
        <taxon>rosids</taxon>
        <taxon>malvids</taxon>
        <taxon>Brassicales</taxon>
        <taxon>Brassicaceae</taxon>
        <taxon>Brassiceae</taxon>
        <taxon>Brassica</taxon>
    </lineage>
</organism>
<evidence type="ECO:0000313" key="2">
    <source>
        <dbReference type="EMBL" id="KAF3575714.1"/>
    </source>
</evidence>
<protein>
    <submittedName>
        <fullName evidence="2">Uncharacterized protein</fullName>
    </submittedName>
</protein>
<evidence type="ECO:0000313" key="3">
    <source>
        <dbReference type="Proteomes" id="UP000266723"/>
    </source>
</evidence>
<accession>A0ABQ7DFC2</accession>
<dbReference type="Proteomes" id="UP000266723">
    <property type="component" value="Unassembled WGS sequence"/>
</dbReference>
<feature type="region of interest" description="Disordered" evidence="1">
    <location>
        <begin position="226"/>
        <end position="278"/>
    </location>
</feature>
<keyword evidence="3" id="KW-1185">Reference proteome</keyword>
<name>A0ABQ7DFC2_BRACR</name>
<reference evidence="2 3" key="1">
    <citation type="journal article" date="2020" name="BMC Genomics">
        <title>Intraspecific diversification of the crop wild relative Brassica cretica Lam. using demographic model selection.</title>
        <authorList>
            <person name="Kioukis A."/>
            <person name="Michalopoulou V.A."/>
            <person name="Briers L."/>
            <person name="Pirintsos S."/>
            <person name="Studholme D.J."/>
            <person name="Pavlidis P."/>
            <person name="Sarris P.F."/>
        </authorList>
    </citation>
    <scope>NUCLEOTIDE SEQUENCE [LARGE SCALE GENOMIC DNA]</scope>
    <source>
        <strain evidence="3">cv. PFS-1207/04</strain>
    </source>
</reference>
<dbReference type="EMBL" id="QGKV02000649">
    <property type="protein sequence ID" value="KAF3575714.1"/>
    <property type="molecule type" value="Genomic_DNA"/>
</dbReference>
<gene>
    <name evidence="2" type="ORF">DY000_02035140</name>
</gene>
<evidence type="ECO:0000256" key="1">
    <source>
        <dbReference type="SAM" id="MobiDB-lite"/>
    </source>
</evidence>
<comment type="caution">
    <text evidence="2">The sequence shown here is derived from an EMBL/GenBank/DDBJ whole genome shotgun (WGS) entry which is preliminary data.</text>
</comment>
<sequence>MAPLFSFPRPTTTIDRLEQLYTTCGLVFTIPEPILDVLAELGLLLTQMCPNFLRLLLVLLVKAHEEGLLFGLDELRHLCLMKQNSQNPRTFLLSPRPGRQIIQNIPYRDQNWREEYFFFKFIPRVPRCLTSFEVWSEFTGEVVRVCRCLTRIRAAFAMLGGTNMASLVIGGSEDEAEHSQEVIATPSVQVQSSDRLVRQLVRRSSFRTSGSTSRSKASDISPLISIWDSDDEDVPGERRSPVSLSPGSEDEPVAAKRKRRGSSKAALPGSSRSEQESTVRRLAIEGDGLLFAAQDDMISLAQRMRSAGCRLSSLTSPIEK</sequence>
<proteinExistence type="predicted"/>